<name>A0AAV5WN84_9BILA</name>
<keyword evidence="2" id="KW-1185">Reference proteome</keyword>
<evidence type="ECO:0000313" key="2">
    <source>
        <dbReference type="Proteomes" id="UP001432322"/>
    </source>
</evidence>
<proteinExistence type="predicted"/>
<dbReference type="EMBL" id="BTSY01000006">
    <property type="protein sequence ID" value="GMT31738.1"/>
    <property type="molecule type" value="Genomic_DNA"/>
</dbReference>
<reference evidence="1" key="1">
    <citation type="submission" date="2023-10" db="EMBL/GenBank/DDBJ databases">
        <title>Genome assembly of Pristionchus species.</title>
        <authorList>
            <person name="Yoshida K."/>
            <person name="Sommer R.J."/>
        </authorList>
    </citation>
    <scope>NUCLEOTIDE SEQUENCE</scope>
    <source>
        <strain evidence="1">RS5133</strain>
    </source>
</reference>
<accession>A0AAV5WN84</accession>
<feature type="non-terminal residue" evidence="1">
    <location>
        <position position="1"/>
    </location>
</feature>
<organism evidence="1 2">
    <name type="scientific">Pristionchus fissidentatus</name>
    <dbReference type="NCBI Taxonomy" id="1538716"/>
    <lineage>
        <taxon>Eukaryota</taxon>
        <taxon>Metazoa</taxon>
        <taxon>Ecdysozoa</taxon>
        <taxon>Nematoda</taxon>
        <taxon>Chromadorea</taxon>
        <taxon>Rhabditida</taxon>
        <taxon>Rhabditina</taxon>
        <taxon>Diplogasteromorpha</taxon>
        <taxon>Diplogasteroidea</taxon>
        <taxon>Neodiplogasteridae</taxon>
        <taxon>Pristionchus</taxon>
    </lineage>
</organism>
<protein>
    <submittedName>
        <fullName evidence="1">Uncharacterized protein</fullName>
    </submittedName>
</protein>
<dbReference type="Proteomes" id="UP001432322">
    <property type="component" value="Unassembled WGS sequence"/>
</dbReference>
<sequence>QQLQQLQLLLHHPGCQKSSLERGDNLCSCKIEFLLCVILLKRIPLLVHSNALLLFVLLSLVSLQLRKWSIGAVERTEIGYAHEIRRRLLINHSEYVVGLKEVSLV</sequence>
<comment type="caution">
    <text evidence="1">The sequence shown here is derived from an EMBL/GenBank/DDBJ whole genome shotgun (WGS) entry which is preliminary data.</text>
</comment>
<evidence type="ECO:0000313" key="1">
    <source>
        <dbReference type="EMBL" id="GMT31738.1"/>
    </source>
</evidence>
<dbReference type="AlphaFoldDB" id="A0AAV5WN84"/>
<feature type="non-terminal residue" evidence="1">
    <location>
        <position position="105"/>
    </location>
</feature>
<gene>
    <name evidence="1" type="ORF">PFISCL1PPCAC_23035</name>
</gene>